<dbReference type="EMBL" id="BOPH01000143">
    <property type="protein sequence ID" value="GIJ74753.1"/>
    <property type="molecule type" value="Genomic_DNA"/>
</dbReference>
<dbReference type="NCBIfam" id="TIGR04267">
    <property type="entry name" value="mod_HExxH"/>
    <property type="match status" value="1"/>
</dbReference>
<dbReference type="AlphaFoldDB" id="A0A8J4A5T1"/>
<proteinExistence type="predicted"/>
<comment type="caution">
    <text evidence="1">The sequence shown here is derived from an EMBL/GenBank/DDBJ whole genome shotgun (WGS) entry which is preliminary data.</text>
</comment>
<dbReference type="InterPro" id="IPR026337">
    <property type="entry name" value="AKG_HExxH"/>
</dbReference>
<name>A0A8J4A5T1_9ACTN</name>
<evidence type="ECO:0000313" key="2">
    <source>
        <dbReference type="Proteomes" id="UP000635606"/>
    </source>
</evidence>
<dbReference type="RefSeq" id="WP_203934546.1">
    <property type="nucleotide sequence ID" value="NZ_BOPH01000143.1"/>
</dbReference>
<protein>
    <submittedName>
        <fullName evidence="1">HEXXH motif domain-containing protein</fullName>
    </submittedName>
</protein>
<reference evidence="1" key="1">
    <citation type="submission" date="2021-01" db="EMBL/GenBank/DDBJ databases">
        <title>Whole genome shotgun sequence of Virgisporangium ochraceum NBRC 16418.</title>
        <authorList>
            <person name="Komaki H."/>
            <person name="Tamura T."/>
        </authorList>
    </citation>
    <scope>NUCLEOTIDE SEQUENCE</scope>
    <source>
        <strain evidence="1">NBRC 16418</strain>
    </source>
</reference>
<keyword evidence="2" id="KW-1185">Reference proteome</keyword>
<evidence type="ECO:0000313" key="1">
    <source>
        <dbReference type="EMBL" id="GIJ74753.1"/>
    </source>
</evidence>
<gene>
    <name evidence="1" type="ORF">Voc01_096700</name>
</gene>
<organism evidence="1 2">
    <name type="scientific">Virgisporangium ochraceum</name>
    <dbReference type="NCBI Taxonomy" id="65505"/>
    <lineage>
        <taxon>Bacteria</taxon>
        <taxon>Bacillati</taxon>
        <taxon>Actinomycetota</taxon>
        <taxon>Actinomycetes</taxon>
        <taxon>Micromonosporales</taxon>
        <taxon>Micromonosporaceae</taxon>
        <taxon>Virgisporangium</taxon>
    </lineage>
</organism>
<dbReference type="Proteomes" id="UP000635606">
    <property type="component" value="Unassembled WGS sequence"/>
</dbReference>
<sequence length="622" mass="66645">MPADDVALLGSRHRVSPDDFESLARGVGDEDVVAALWQSERSWRLTVVRRLLESDTDGIMATGPLPGLDVAWAVLVRADERDPDVTEELLARPEVGIWAAHTLRRVQTAPFSDVPLWVDLGYVHALAAAAAIRTGLTVELDIPVRNGTAVVPTVGAAVAPSDARFGTAPFGTARVHSGTGEITFAGATVRIGAGRPGWSEAVRVDTSADGIDLRVDLADRDVYRDLRGPAVPRPLDTAEVDRWRSVVGEAWAILVRDHEPAARAIAAGLRVLAPVAAKEPFRQLSASGGEAFGGVLLSFPDDATQLAVTLVHEFQHQKLGALLHLLTLTREVPTTRYYAGWRDDPRPASGLLQGAYAFAGVTGFWLVHRTRCEPAQVALAQFEFALWRQQTHLVLRTLLASGQLTGHGERLTGTLLDQVEDYLRQPVPRAEYALATDLALDHAALWRAHNVVVPDAAVADLVSARERGAPAPVPDRSSLAVRAVPDVGLLDARAVLARYRLTRPSTFDLFRADPGTVGRTVTGASAADVAWVAGDRELAYRGYLDQLSAAPDDIHSLVGLGLSRPGRPTDPAARALIGRPELVRAVMARSTPSTPADVVDVARWIGAHLPPADPEPVGWTAV</sequence>
<accession>A0A8J4A5T1</accession>